<reference evidence="2" key="1">
    <citation type="journal article" date="2021" name="Front. Microbiol.">
        <title>Comprehensive Comparative Genomics and Phenotyping of Methylobacterium Species.</title>
        <authorList>
            <person name="Alessa O."/>
            <person name="Ogura Y."/>
            <person name="Fujitani Y."/>
            <person name="Takami H."/>
            <person name="Hayashi T."/>
            <person name="Sahin N."/>
            <person name="Tani A."/>
        </authorList>
    </citation>
    <scope>NUCLEOTIDE SEQUENCE</scope>
    <source>
        <strain evidence="2">DSM 23674</strain>
    </source>
</reference>
<reference evidence="2" key="2">
    <citation type="submission" date="2021-08" db="EMBL/GenBank/DDBJ databases">
        <authorList>
            <person name="Tani A."/>
            <person name="Ola A."/>
            <person name="Ogura Y."/>
            <person name="Katsura K."/>
            <person name="Hayashi T."/>
        </authorList>
    </citation>
    <scope>NUCLEOTIDE SEQUENCE</scope>
    <source>
        <strain evidence="2">DSM 23674</strain>
    </source>
</reference>
<protein>
    <submittedName>
        <fullName evidence="2">Uncharacterized protein</fullName>
    </submittedName>
</protein>
<organism evidence="2 3">
    <name type="scientific">Methylobacterium thuringiense</name>
    <dbReference type="NCBI Taxonomy" id="1003091"/>
    <lineage>
        <taxon>Bacteria</taxon>
        <taxon>Pseudomonadati</taxon>
        <taxon>Pseudomonadota</taxon>
        <taxon>Alphaproteobacteria</taxon>
        <taxon>Hyphomicrobiales</taxon>
        <taxon>Methylobacteriaceae</taxon>
        <taxon>Methylobacterium</taxon>
    </lineage>
</organism>
<evidence type="ECO:0000313" key="3">
    <source>
        <dbReference type="Proteomes" id="UP001055101"/>
    </source>
</evidence>
<feature type="region of interest" description="Disordered" evidence="1">
    <location>
        <begin position="52"/>
        <end position="97"/>
    </location>
</feature>
<evidence type="ECO:0000256" key="1">
    <source>
        <dbReference type="SAM" id="MobiDB-lite"/>
    </source>
</evidence>
<name>A0ABQ4TLG3_9HYPH</name>
<sequence length="97" mass="10794">MGRQPISVLVQRRWASRRPFGDYSDEALHRKLETEALKPWAQILARRELKSRTEQSGLPTHHRLRQELAALSGDGGGDDAVQVNGGYVSQDAGGTER</sequence>
<dbReference type="Proteomes" id="UP001055101">
    <property type="component" value="Unassembled WGS sequence"/>
</dbReference>
<proteinExistence type="predicted"/>
<evidence type="ECO:0000313" key="2">
    <source>
        <dbReference type="EMBL" id="GJE54855.1"/>
    </source>
</evidence>
<dbReference type="EMBL" id="BPRA01000006">
    <property type="protein sequence ID" value="GJE54855.1"/>
    <property type="molecule type" value="Genomic_DNA"/>
</dbReference>
<gene>
    <name evidence="2" type="ORF">EKPJFOCH_1340</name>
</gene>
<keyword evidence="3" id="KW-1185">Reference proteome</keyword>
<comment type="caution">
    <text evidence="2">The sequence shown here is derived from an EMBL/GenBank/DDBJ whole genome shotgun (WGS) entry which is preliminary data.</text>
</comment>
<accession>A0ABQ4TLG3</accession>